<reference evidence="1 2" key="1">
    <citation type="submission" date="2020-08" db="EMBL/GenBank/DDBJ databases">
        <title>Genomic Encyclopedia of Type Strains, Phase IV (KMG-IV): sequencing the most valuable type-strain genomes for metagenomic binning, comparative biology and taxonomic classification.</title>
        <authorList>
            <person name="Goeker M."/>
        </authorList>
    </citation>
    <scope>NUCLEOTIDE SEQUENCE [LARGE SCALE GENOMIC DNA]</scope>
    <source>
        <strain evidence="1 2">DSM 26575</strain>
    </source>
</reference>
<gene>
    <name evidence="1" type="ORF">GGQ67_005005</name>
</gene>
<dbReference type="AlphaFoldDB" id="A0A7W6CVS5"/>
<keyword evidence="2" id="KW-1185">Reference proteome</keyword>
<sequence length="48" mass="5421">MEKDAIAEALNAYRGEAKRLAQERNMQFGSWASELAKVKKQIENIVLA</sequence>
<evidence type="ECO:0000313" key="2">
    <source>
        <dbReference type="Proteomes" id="UP000582090"/>
    </source>
</evidence>
<organism evidence="1 2">
    <name type="scientific">Rhizobium metallidurans</name>
    <dbReference type="NCBI Taxonomy" id="1265931"/>
    <lineage>
        <taxon>Bacteria</taxon>
        <taxon>Pseudomonadati</taxon>
        <taxon>Pseudomonadota</taxon>
        <taxon>Alphaproteobacteria</taxon>
        <taxon>Hyphomicrobiales</taxon>
        <taxon>Rhizobiaceae</taxon>
        <taxon>Rhizobium/Agrobacterium group</taxon>
        <taxon>Rhizobium</taxon>
    </lineage>
</organism>
<dbReference type="RefSeq" id="WP_183902719.1">
    <property type="nucleotide sequence ID" value="NZ_JACIDW010000042.1"/>
</dbReference>
<evidence type="ECO:0000313" key="1">
    <source>
        <dbReference type="EMBL" id="MBB3967306.1"/>
    </source>
</evidence>
<dbReference type="EMBL" id="JACIDW010000042">
    <property type="protein sequence ID" value="MBB3967306.1"/>
    <property type="molecule type" value="Genomic_DNA"/>
</dbReference>
<comment type="caution">
    <text evidence="1">The sequence shown here is derived from an EMBL/GenBank/DDBJ whole genome shotgun (WGS) entry which is preliminary data.</text>
</comment>
<name>A0A7W6CVS5_9HYPH</name>
<proteinExistence type="predicted"/>
<dbReference type="Proteomes" id="UP000582090">
    <property type="component" value="Unassembled WGS sequence"/>
</dbReference>
<protein>
    <submittedName>
        <fullName evidence="1">Uncharacterized protein</fullName>
    </submittedName>
</protein>
<accession>A0A7W6CVS5</accession>